<reference evidence="2 3" key="1">
    <citation type="journal article" date="2007" name="Int. J. Syst. Evol. Microbiol.">
        <title>Description of Pelomonas aquatica sp. nov. and Pelomonas puraquae sp. nov., isolated from industrial and haemodialysis water.</title>
        <authorList>
            <person name="Gomila M."/>
            <person name="Bowien B."/>
            <person name="Falsen E."/>
            <person name="Moore E.R."/>
            <person name="Lalucat J."/>
        </authorList>
    </citation>
    <scope>NUCLEOTIDE SEQUENCE [LARGE SCALE GENOMIC DNA]</scope>
    <source>
        <strain evidence="2 3">CCUG 52769</strain>
    </source>
</reference>
<comment type="caution">
    <text evidence="2">The sequence shown here is derived from an EMBL/GenBank/DDBJ whole genome shotgun (WGS) entry which is preliminary data.</text>
</comment>
<evidence type="ECO:0000313" key="2">
    <source>
        <dbReference type="EMBL" id="OWR02408.1"/>
    </source>
</evidence>
<evidence type="ECO:0000259" key="1">
    <source>
        <dbReference type="Pfam" id="PF10979"/>
    </source>
</evidence>
<proteinExistence type="predicted"/>
<dbReference type="Pfam" id="PF10979">
    <property type="entry name" value="DUF2786"/>
    <property type="match status" value="1"/>
</dbReference>
<accession>A0A254NAF7</accession>
<name>A0A254NAF7_9BURK</name>
<dbReference type="AlphaFoldDB" id="A0A254NAF7"/>
<dbReference type="EMBL" id="NISI01000009">
    <property type="protein sequence ID" value="OWR02408.1"/>
    <property type="molecule type" value="Genomic_DNA"/>
</dbReference>
<feature type="domain" description="DUF2786" evidence="1">
    <location>
        <begin position="7"/>
        <end position="46"/>
    </location>
</feature>
<dbReference type="Proteomes" id="UP000197446">
    <property type="component" value="Unassembled WGS sequence"/>
</dbReference>
<sequence length="100" mass="11054">MTPEQTRALAKVRRCLDFAADVRGNRTERETAWRQAQSLIAKHGLQLERFEAAAPAEPAGPPHLHSAEWAPYWATRTTAEAMAAGMHTPVLCRDGWFVGG</sequence>
<dbReference type="RefSeq" id="WP_088484928.1">
    <property type="nucleotide sequence ID" value="NZ_NISI01000009.1"/>
</dbReference>
<evidence type="ECO:0000313" key="3">
    <source>
        <dbReference type="Proteomes" id="UP000197446"/>
    </source>
</evidence>
<protein>
    <recommendedName>
        <fullName evidence="1">DUF2786 domain-containing protein</fullName>
    </recommendedName>
</protein>
<gene>
    <name evidence="2" type="ORF">CDO81_19660</name>
</gene>
<keyword evidence="3" id="KW-1185">Reference proteome</keyword>
<organism evidence="2 3">
    <name type="scientific">Roseateles puraquae</name>
    <dbReference type="NCBI Taxonomy" id="431059"/>
    <lineage>
        <taxon>Bacteria</taxon>
        <taxon>Pseudomonadati</taxon>
        <taxon>Pseudomonadota</taxon>
        <taxon>Betaproteobacteria</taxon>
        <taxon>Burkholderiales</taxon>
        <taxon>Sphaerotilaceae</taxon>
        <taxon>Roseateles</taxon>
    </lineage>
</organism>
<dbReference type="InterPro" id="IPR024498">
    <property type="entry name" value="DUF2786"/>
</dbReference>